<gene>
    <name evidence="2" type="ORF">ACFSBJ_12930</name>
</gene>
<dbReference type="RefSeq" id="WP_256404868.1">
    <property type="nucleotide sequence ID" value="NZ_CP187151.1"/>
</dbReference>
<feature type="transmembrane region" description="Helical" evidence="1">
    <location>
        <begin position="81"/>
        <end position="98"/>
    </location>
</feature>
<keyword evidence="1" id="KW-1133">Transmembrane helix</keyword>
<dbReference type="Proteomes" id="UP001597075">
    <property type="component" value="Unassembled WGS sequence"/>
</dbReference>
<proteinExistence type="predicted"/>
<evidence type="ECO:0000313" key="3">
    <source>
        <dbReference type="Proteomes" id="UP001597075"/>
    </source>
</evidence>
<accession>A0ABD6CZJ6</accession>
<keyword evidence="3" id="KW-1185">Reference proteome</keyword>
<evidence type="ECO:0000313" key="2">
    <source>
        <dbReference type="EMBL" id="MFD1634627.1"/>
    </source>
</evidence>
<reference evidence="2 3" key="1">
    <citation type="journal article" date="2019" name="Int. J. Syst. Evol. Microbiol.">
        <title>The Global Catalogue of Microorganisms (GCM) 10K type strain sequencing project: providing services to taxonomists for standard genome sequencing and annotation.</title>
        <authorList>
            <consortium name="The Broad Institute Genomics Platform"/>
            <consortium name="The Broad Institute Genome Sequencing Center for Infectious Disease"/>
            <person name="Wu L."/>
            <person name="Ma J."/>
        </authorList>
    </citation>
    <scope>NUCLEOTIDE SEQUENCE [LARGE SCALE GENOMIC DNA]</scope>
    <source>
        <strain evidence="2 3">CGMCC 1.10594</strain>
    </source>
</reference>
<evidence type="ECO:0000256" key="1">
    <source>
        <dbReference type="SAM" id="Phobius"/>
    </source>
</evidence>
<feature type="transmembrane region" description="Helical" evidence="1">
    <location>
        <begin position="7"/>
        <end position="30"/>
    </location>
</feature>
<organism evidence="2 3">
    <name type="scientific">Haloplanus ruber</name>
    <dbReference type="NCBI Taxonomy" id="869892"/>
    <lineage>
        <taxon>Archaea</taxon>
        <taxon>Methanobacteriati</taxon>
        <taxon>Methanobacteriota</taxon>
        <taxon>Stenosarchaea group</taxon>
        <taxon>Halobacteria</taxon>
        <taxon>Halobacteriales</taxon>
        <taxon>Haloferacaceae</taxon>
        <taxon>Haloplanus</taxon>
    </lineage>
</organism>
<keyword evidence="1" id="KW-0472">Membrane</keyword>
<sequence length="131" mass="13686">MVNVLGAVSLWGLGVVVGVIGVATLLYWILDEWREANNATEVVERVGERSGSAVVVGSGVLLTIGDQLIQLVADLVGMIDAPVVVGHVVGGVLGWLGLQGTITTRQFVIGFVVVTVVALIWRASLTRGRGI</sequence>
<protein>
    <submittedName>
        <fullName evidence="2">Uncharacterized protein</fullName>
    </submittedName>
</protein>
<comment type="caution">
    <text evidence="2">The sequence shown here is derived from an EMBL/GenBank/DDBJ whole genome shotgun (WGS) entry which is preliminary data.</text>
</comment>
<dbReference type="EMBL" id="JBHUDL010000010">
    <property type="protein sequence ID" value="MFD1634627.1"/>
    <property type="molecule type" value="Genomic_DNA"/>
</dbReference>
<dbReference type="AlphaFoldDB" id="A0ABD6CZJ6"/>
<name>A0ABD6CZJ6_9EURY</name>
<feature type="transmembrane region" description="Helical" evidence="1">
    <location>
        <begin position="104"/>
        <end position="121"/>
    </location>
</feature>
<keyword evidence="1" id="KW-0812">Transmembrane</keyword>